<evidence type="ECO:0000313" key="4">
    <source>
        <dbReference type="Proteomes" id="UP001500571"/>
    </source>
</evidence>
<keyword evidence="4" id="KW-1185">Reference proteome</keyword>
<name>A0ABP5CY60_9ACTN</name>
<sequence>MSMQPIPKSSAEPAAGPRNDSRAGGHAVVLGFLAVFALLTWSMPFGGTFAVALIASFTLSQAPRWWRALVGCLALTGFLFGLAYTAYLFVSH</sequence>
<protein>
    <submittedName>
        <fullName evidence="3">Uncharacterized protein</fullName>
    </submittedName>
</protein>
<keyword evidence="2" id="KW-0812">Transmembrane</keyword>
<dbReference type="RefSeq" id="WP_344046649.1">
    <property type="nucleotide sequence ID" value="NZ_BAAAPB010000004.1"/>
</dbReference>
<evidence type="ECO:0000256" key="2">
    <source>
        <dbReference type="SAM" id="Phobius"/>
    </source>
</evidence>
<feature type="transmembrane region" description="Helical" evidence="2">
    <location>
        <begin position="65"/>
        <end position="90"/>
    </location>
</feature>
<keyword evidence="2" id="KW-0472">Membrane</keyword>
<comment type="caution">
    <text evidence="3">The sequence shown here is derived from an EMBL/GenBank/DDBJ whole genome shotgun (WGS) entry which is preliminary data.</text>
</comment>
<evidence type="ECO:0000256" key="1">
    <source>
        <dbReference type="SAM" id="MobiDB-lite"/>
    </source>
</evidence>
<proteinExistence type="predicted"/>
<keyword evidence="2" id="KW-1133">Transmembrane helix</keyword>
<dbReference type="EMBL" id="BAAAPB010000004">
    <property type="protein sequence ID" value="GAA1969659.1"/>
    <property type="molecule type" value="Genomic_DNA"/>
</dbReference>
<dbReference type="Proteomes" id="UP001500571">
    <property type="component" value="Unassembled WGS sequence"/>
</dbReference>
<accession>A0ABP5CY60</accession>
<feature type="transmembrane region" description="Helical" evidence="2">
    <location>
        <begin position="27"/>
        <end position="59"/>
    </location>
</feature>
<feature type="region of interest" description="Disordered" evidence="1">
    <location>
        <begin position="1"/>
        <end position="21"/>
    </location>
</feature>
<organism evidence="3 4">
    <name type="scientific">Nocardioides panacihumi</name>
    <dbReference type="NCBI Taxonomy" id="400774"/>
    <lineage>
        <taxon>Bacteria</taxon>
        <taxon>Bacillati</taxon>
        <taxon>Actinomycetota</taxon>
        <taxon>Actinomycetes</taxon>
        <taxon>Propionibacteriales</taxon>
        <taxon>Nocardioidaceae</taxon>
        <taxon>Nocardioides</taxon>
    </lineage>
</organism>
<evidence type="ECO:0000313" key="3">
    <source>
        <dbReference type="EMBL" id="GAA1969659.1"/>
    </source>
</evidence>
<reference evidence="4" key="1">
    <citation type="journal article" date="2019" name="Int. J. Syst. Evol. Microbiol.">
        <title>The Global Catalogue of Microorganisms (GCM) 10K type strain sequencing project: providing services to taxonomists for standard genome sequencing and annotation.</title>
        <authorList>
            <consortium name="The Broad Institute Genomics Platform"/>
            <consortium name="The Broad Institute Genome Sequencing Center for Infectious Disease"/>
            <person name="Wu L."/>
            <person name="Ma J."/>
        </authorList>
    </citation>
    <scope>NUCLEOTIDE SEQUENCE [LARGE SCALE GENOMIC DNA]</scope>
    <source>
        <strain evidence="4">JCM 15309</strain>
    </source>
</reference>
<gene>
    <name evidence="3" type="ORF">GCM10009798_32910</name>
</gene>